<evidence type="ECO:0000313" key="1">
    <source>
        <dbReference type="EMBL" id="CAH2260420.1"/>
    </source>
</evidence>
<name>A0A8S4SB18_9NEOP</name>
<dbReference type="EMBL" id="CAKXAJ010026165">
    <property type="protein sequence ID" value="CAH2260420.1"/>
    <property type="molecule type" value="Genomic_DNA"/>
</dbReference>
<dbReference type="AlphaFoldDB" id="A0A8S4SB18"/>
<protein>
    <submittedName>
        <fullName evidence="1">Jg15529 protein</fullName>
    </submittedName>
</protein>
<accession>A0A8S4SB18</accession>
<reference evidence="1" key="1">
    <citation type="submission" date="2022-03" db="EMBL/GenBank/DDBJ databases">
        <authorList>
            <person name="Lindestad O."/>
        </authorList>
    </citation>
    <scope>NUCLEOTIDE SEQUENCE</scope>
</reference>
<evidence type="ECO:0000313" key="2">
    <source>
        <dbReference type="Proteomes" id="UP000838756"/>
    </source>
</evidence>
<comment type="caution">
    <text evidence="1">The sequence shown here is derived from an EMBL/GenBank/DDBJ whole genome shotgun (WGS) entry which is preliminary data.</text>
</comment>
<proteinExistence type="predicted"/>
<gene>
    <name evidence="1" type="primary">jg15529</name>
    <name evidence="1" type="ORF">PAEG_LOCUS23721</name>
</gene>
<sequence>MSVVGRISVGADVFWSGDRESVSAVWDDLRLAGQMTLKRWLEEAGEKVEDRVWWRALGNAYVSNSGRLWAVDD</sequence>
<organism evidence="1 2">
    <name type="scientific">Pararge aegeria aegeria</name>
    <dbReference type="NCBI Taxonomy" id="348720"/>
    <lineage>
        <taxon>Eukaryota</taxon>
        <taxon>Metazoa</taxon>
        <taxon>Ecdysozoa</taxon>
        <taxon>Arthropoda</taxon>
        <taxon>Hexapoda</taxon>
        <taxon>Insecta</taxon>
        <taxon>Pterygota</taxon>
        <taxon>Neoptera</taxon>
        <taxon>Endopterygota</taxon>
        <taxon>Lepidoptera</taxon>
        <taxon>Glossata</taxon>
        <taxon>Ditrysia</taxon>
        <taxon>Papilionoidea</taxon>
        <taxon>Nymphalidae</taxon>
        <taxon>Satyrinae</taxon>
        <taxon>Satyrini</taxon>
        <taxon>Parargina</taxon>
        <taxon>Pararge</taxon>
    </lineage>
</organism>
<keyword evidence="2" id="KW-1185">Reference proteome</keyword>
<dbReference type="Proteomes" id="UP000838756">
    <property type="component" value="Unassembled WGS sequence"/>
</dbReference>